<dbReference type="PANTHER" id="PTHR21394">
    <property type="entry name" value="MAU2 CHROMATID COHESION FACTOR HOMOLOG"/>
    <property type="match status" value="1"/>
</dbReference>
<comment type="subcellular location">
    <subcellularLocation>
        <location evidence="1">Nucleus</location>
    </subcellularLocation>
</comment>
<feature type="compositionally biased region" description="Polar residues" evidence="8">
    <location>
        <begin position="207"/>
        <end position="237"/>
    </location>
</feature>
<dbReference type="AlphaFoldDB" id="A0A2T2NRW9"/>
<gene>
    <name evidence="9" type="ORF">BS50DRAFT_573136</name>
</gene>
<keyword evidence="3" id="KW-0132">Cell division</keyword>
<feature type="compositionally biased region" description="Low complexity" evidence="8">
    <location>
        <begin position="12"/>
        <end position="66"/>
    </location>
</feature>
<evidence type="ECO:0000256" key="4">
    <source>
        <dbReference type="ARBA" id="ARBA00022776"/>
    </source>
</evidence>
<evidence type="ECO:0000256" key="8">
    <source>
        <dbReference type="SAM" id="MobiDB-lite"/>
    </source>
</evidence>
<keyword evidence="6" id="KW-0539">Nucleus</keyword>
<dbReference type="GO" id="GO:0007059">
    <property type="term" value="P:chromosome segregation"/>
    <property type="evidence" value="ECO:0007669"/>
    <property type="project" value="UniProtKB-KW"/>
</dbReference>
<dbReference type="STRING" id="1448308.A0A2T2NRW9"/>
<name>A0A2T2NRW9_CORCC</name>
<proteinExistence type="inferred from homology"/>
<feature type="compositionally biased region" description="Low complexity" evidence="8">
    <location>
        <begin position="117"/>
        <end position="142"/>
    </location>
</feature>
<keyword evidence="5" id="KW-0159">Chromosome partition</keyword>
<dbReference type="InterPro" id="IPR019440">
    <property type="entry name" value="MAU2"/>
</dbReference>
<dbReference type="EMBL" id="KZ678134">
    <property type="protein sequence ID" value="PSN68177.1"/>
    <property type="molecule type" value="Genomic_DNA"/>
</dbReference>
<evidence type="ECO:0000256" key="3">
    <source>
        <dbReference type="ARBA" id="ARBA00022618"/>
    </source>
</evidence>
<evidence type="ECO:0000256" key="7">
    <source>
        <dbReference type="ARBA" id="ARBA00023306"/>
    </source>
</evidence>
<keyword evidence="4" id="KW-0498">Mitosis</keyword>
<evidence type="ECO:0000256" key="6">
    <source>
        <dbReference type="ARBA" id="ARBA00023242"/>
    </source>
</evidence>
<feature type="region of interest" description="Disordered" evidence="8">
    <location>
        <begin position="1"/>
        <end position="267"/>
    </location>
</feature>
<comment type="similarity">
    <text evidence="2">Belongs to the SCC4/mau-2 family.</text>
</comment>
<evidence type="ECO:0000313" key="9">
    <source>
        <dbReference type="EMBL" id="PSN68177.1"/>
    </source>
</evidence>
<dbReference type="Proteomes" id="UP000240883">
    <property type="component" value="Unassembled WGS sequence"/>
</dbReference>
<reference evidence="9 10" key="1">
    <citation type="journal article" date="2018" name="Front. Microbiol.">
        <title>Genome-Wide Analysis of Corynespora cassiicola Leaf Fall Disease Putative Effectors.</title>
        <authorList>
            <person name="Lopez D."/>
            <person name="Ribeiro S."/>
            <person name="Label P."/>
            <person name="Fumanal B."/>
            <person name="Venisse J.S."/>
            <person name="Kohler A."/>
            <person name="de Oliveira R.R."/>
            <person name="Labutti K."/>
            <person name="Lipzen A."/>
            <person name="Lail K."/>
            <person name="Bauer D."/>
            <person name="Ohm R.A."/>
            <person name="Barry K.W."/>
            <person name="Spatafora J."/>
            <person name="Grigoriev I.V."/>
            <person name="Martin F.M."/>
            <person name="Pujade-Renaud V."/>
        </authorList>
    </citation>
    <scope>NUCLEOTIDE SEQUENCE [LARGE SCALE GENOMIC DNA]</scope>
    <source>
        <strain evidence="9 10">Philippines</strain>
    </source>
</reference>
<keyword evidence="10" id="KW-1185">Reference proteome</keyword>
<accession>A0A2T2NRW9</accession>
<feature type="compositionally biased region" description="Low complexity" evidence="8">
    <location>
        <begin position="91"/>
        <end position="102"/>
    </location>
</feature>
<evidence type="ECO:0000256" key="5">
    <source>
        <dbReference type="ARBA" id="ARBA00022829"/>
    </source>
</evidence>
<evidence type="ECO:0000313" key="10">
    <source>
        <dbReference type="Proteomes" id="UP000240883"/>
    </source>
</evidence>
<evidence type="ECO:0008006" key="11">
    <source>
        <dbReference type="Google" id="ProtNLM"/>
    </source>
</evidence>
<evidence type="ECO:0000256" key="1">
    <source>
        <dbReference type="ARBA" id="ARBA00004123"/>
    </source>
</evidence>
<dbReference type="GO" id="GO:0051301">
    <property type="term" value="P:cell division"/>
    <property type="evidence" value="ECO:0007669"/>
    <property type="project" value="UniProtKB-KW"/>
</dbReference>
<organism evidence="9 10">
    <name type="scientific">Corynespora cassiicola Philippines</name>
    <dbReference type="NCBI Taxonomy" id="1448308"/>
    <lineage>
        <taxon>Eukaryota</taxon>
        <taxon>Fungi</taxon>
        <taxon>Dikarya</taxon>
        <taxon>Ascomycota</taxon>
        <taxon>Pezizomycotina</taxon>
        <taxon>Dothideomycetes</taxon>
        <taxon>Pleosporomycetidae</taxon>
        <taxon>Pleosporales</taxon>
        <taxon>Corynesporascaceae</taxon>
        <taxon>Corynespora</taxon>
    </lineage>
</organism>
<keyword evidence="7" id="KW-0131">Cell cycle</keyword>
<dbReference type="OrthoDB" id="5565328at2759"/>
<protein>
    <recommendedName>
        <fullName evidence="11">Cohesin loading factor-domain-containing protein</fullName>
    </recommendedName>
</protein>
<evidence type="ECO:0000256" key="2">
    <source>
        <dbReference type="ARBA" id="ARBA00008585"/>
    </source>
</evidence>
<sequence>MDPRYNWPPQGYHNNQYAQYPPPQQSNGYPQNGYPQQYPQQPPMQMQHGYPQSQPVQRQPQVIISPRPGQPPQQQYAQMHDNMRPQPQPQPRAVQPQVVIPARNPHISPMSQMQNPRIRQVQVPVQRQGQSQGQGHRLSSSGMVERGQGHGHSRPPPPPATSQAQRPPSKPAQPSPAHQENVPRPQHQRPPPGPNQNQSQHRAPLQPHSTPQQRTPSLPQTPSNQQRSPALPQTTPHTKSHPQVVIQKPKSQPLQTPTKSQHAPSSKALPADLQILLISAADEYIAAARAMGSVAALKQRKADLEQYYRLMAMGLSCMDSVLRKFHLAPRREAEMRLRYANLLIEETDNDMEIEQTLSKGITVCNRNRLLDLKYAMQHLQARWQFKSSGRAALKSLDQPISETETFQHIVWVYAFRFLKASLSLQMPRPETASAVQQLHAIAAHAEKRGDRAIFVTCSAMEAMIHLRSSAPDHLEHVQRAIAAARSLQLQTSVKQLGQIATLIDCIDIACSIQQGRPDAQKLETLQEKVDQDAGSSSGAFSVLVEKSFGGNLTISTGGVFKKAEDGRDELVFSWLPRSDLKTLAYYLSGMTTLPHDKGLNYLHEGFRLTQDSVRRPANYRISIPAAITQKNWMKVLDWHVRFATAVAACYHENLGAAGRALKSLQDRVGQQPFNNLEQYARMMAYLSGVLDQSNGSIDSALVSFSSPLFELPRAGTLDLKTDLALLATMNRLLIIRDPRHPDHYTMGPLLAQLEPTCLQHPNHYIEGAFRIIRAITNTNDTVITRQKTLIHVALATSQKTQNFQFIGMCLNYMTSKFFADQVGEQAVKSVRAARSVAKQGRSVLWRAVAYGLCINTFQRNGLLEDANACQQAVEELRGKLPAPLRGGVAAVDRDGDVKME</sequence>
<dbReference type="Pfam" id="PF10345">
    <property type="entry name" value="Cohesin_load"/>
    <property type="match status" value="1"/>
</dbReference>
<dbReference type="GO" id="GO:0005634">
    <property type="term" value="C:nucleus"/>
    <property type="evidence" value="ECO:0007669"/>
    <property type="project" value="UniProtKB-SubCell"/>
</dbReference>
<feature type="compositionally biased region" description="Polar residues" evidence="8">
    <location>
        <begin position="249"/>
        <end position="264"/>
    </location>
</feature>
<dbReference type="GO" id="GO:0007064">
    <property type="term" value="P:mitotic sister chromatid cohesion"/>
    <property type="evidence" value="ECO:0007669"/>
    <property type="project" value="InterPro"/>
</dbReference>